<dbReference type="GO" id="GO:0005886">
    <property type="term" value="C:plasma membrane"/>
    <property type="evidence" value="ECO:0007669"/>
    <property type="project" value="UniProtKB-SubCell"/>
</dbReference>
<keyword evidence="5 6" id="KW-0472">Membrane</keyword>
<feature type="transmembrane region" description="Helical" evidence="6">
    <location>
        <begin position="20"/>
        <end position="43"/>
    </location>
</feature>
<evidence type="ECO:0000256" key="1">
    <source>
        <dbReference type="ARBA" id="ARBA00004141"/>
    </source>
</evidence>
<reference evidence="7 8" key="1">
    <citation type="journal article" date="2014" name="Genome Announc.">
        <title>Draft Genome Sequences of Two Vibrionaceae Species, Vibrio ponticus C121 and Photobacterium aphoticum C119, Isolated as Coral Reef Microbiota.</title>
        <authorList>
            <person name="Al-saari N."/>
            <person name="Meirelles P.M."/>
            <person name="Mino S."/>
            <person name="Suda W."/>
            <person name="Oshima K."/>
            <person name="Hattori M."/>
            <person name="Ohkuma M."/>
            <person name="Thompson F.L."/>
            <person name="Gomez-Gil B."/>
            <person name="Sawabe T."/>
            <person name="Sawabe T."/>
        </authorList>
    </citation>
    <scope>NUCLEOTIDE SEQUENCE [LARGE SCALE GENOMIC DNA]</scope>
    <source>
        <strain evidence="7 8">JCM 19237</strain>
    </source>
</reference>
<name>A0A090QU59_9GAMM</name>
<evidence type="ECO:0000256" key="6">
    <source>
        <dbReference type="RuleBase" id="RU363041"/>
    </source>
</evidence>
<evidence type="ECO:0000313" key="7">
    <source>
        <dbReference type="EMBL" id="GAL05379.1"/>
    </source>
</evidence>
<gene>
    <name evidence="7" type="ORF">JCM19237_469</name>
</gene>
<dbReference type="PANTHER" id="PTHR43483">
    <property type="entry name" value="MEMBRANE TRANSPORTER PROTEIN HI_0806-RELATED"/>
    <property type="match status" value="1"/>
</dbReference>
<feature type="transmembrane region" description="Helical" evidence="6">
    <location>
        <begin position="188"/>
        <end position="218"/>
    </location>
</feature>
<organism evidence="7 8">
    <name type="scientific">Photobacterium aphoticum</name>
    <dbReference type="NCBI Taxonomy" id="754436"/>
    <lineage>
        <taxon>Bacteria</taxon>
        <taxon>Pseudomonadati</taxon>
        <taxon>Pseudomonadota</taxon>
        <taxon>Gammaproteobacteria</taxon>
        <taxon>Vibrionales</taxon>
        <taxon>Vibrionaceae</taxon>
        <taxon>Photobacterium</taxon>
    </lineage>
</organism>
<comment type="subcellular location">
    <subcellularLocation>
        <location evidence="6">Cell membrane</location>
        <topology evidence="6">Multi-pass membrane protein</topology>
    </subcellularLocation>
    <subcellularLocation>
        <location evidence="1">Membrane</location>
        <topology evidence="1">Multi-pass membrane protein</topology>
    </subcellularLocation>
</comment>
<keyword evidence="3 6" id="KW-0812">Transmembrane</keyword>
<keyword evidence="4 6" id="KW-1133">Transmembrane helix</keyword>
<feature type="transmembrane region" description="Helical" evidence="6">
    <location>
        <begin position="88"/>
        <end position="107"/>
    </location>
</feature>
<evidence type="ECO:0000256" key="4">
    <source>
        <dbReference type="ARBA" id="ARBA00022989"/>
    </source>
</evidence>
<dbReference type="Proteomes" id="UP000029227">
    <property type="component" value="Unassembled WGS sequence"/>
</dbReference>
<feature type="transmembrane region" description="Helical" evidence="6">
    <location>
        <begin position="114"/>
        <end position="132"/>
    </location>
</feature>
<dbReference type="InterPro" id="IPR002781">
    <property type="entry name" value="TM_pro_TauE-like"/>
</dbReference>
<feature type="transmembrane region" description="Helical" evidence="6">
    <location>
        <begin position="152"/>
        <end position="176"/>
    </location>
</feature>
<sequence>MIMLLMAWRRNRKQEAQTKILPIGLIGGVANFCDTLGIGSFAIKTAGYKQFKLVDDQLLPGTLNCQAVMATVFQSLIFLTAVDVDPTTLVSMVVAACLGATVGARLVSGWDRQLIRIVMCGALLVIAGMMLAGQLKLLPLGGMALGLTGWKLAVAIAGNFLFGALMTVGIGLYAPCMTMVYLLGMHPLAAFPIMMCSCAFLSFFSAGGSLCVTALTAVRRWW</sequence>
<evidence type="ECO:0000256" key="2">
    <source>
        <dbReference type="ARBA" id="ARBA00009142"/>
    </source>
</evidence>
<accession>A0A090QU59</accession>
<evidence type="ECO:0000256" key="5">
    <source>
        <dbReference type="ARBA" id="ARBA00023136"/>
    </source>
</evidence>
<dbReference type="EMBL" id="BBMN01000007">
    <property type="protein sequence ID" value="GAL05379.1"/>
    <property type="molecule type" value="Genomic_DNA"/>
</dbReference>
<evidence type="ECO:0000256" key="3">
    <source>
        <dbReference type="ARBA" id="ARBA00022692"/>
    </source>
</evidence>
<proteinExistence type="inferred from homology"/>
<dbReference type="eggNOG" id="COG0730">
    <property type="taxonomic scope" value="Bacteria"/>
</dbReference>
<dbReference type="STRING" id="754436.JCM19237_469"/>
<evidence type="ECO:0000313" key="8">
    <source>
        <dbReference type="Proteomes" id="UP000029227"/>
    </source>
</evidence>
<dbReference type="PANTHER" id="PTHR43483:SF3">
    <property type="entry name" value="MEMBRANE TRANSPORTER PROTEIN HI_0806-RELATED"/>
    <property type="match status" value="1"/>
</dbReference>
<dbReference type="AlphaFoldDB" id="A0A090QU59"/>
<dbReference type="Pfam" id="PF01925">
    <property type="entry name" value="TauE"/>
    <property type="match status" value="1"/>
</dbReference>
<protein>
    <recommendedName>
        <fullName evidence="6">Probable membrane transporter protein</fullName>
    </recommendedName>
</protein>
<keyword evidence="6" id="KW-1003">Cell membrane</keyword>
<comment type="caution">
    <text evidence="7">The sequence shown here is derived from an EMBL/GenBank/DDBJ whole genome shotgun (WGS) entry which is preliminary data.</text>
</comment>
<comment type="similarity">
    <text evidence="2 6">Belongs to the 4-toluene sulfonate uptake permease (TSUP) (TC 2.A.102) family.</text>
</comment>